<dbReference type="AlphaFoldDB" id="A0A364Y3U6"/>
<keyword evidence="3" id="KW-1185">Reference proteome</keyword>
<name>A0A364Y3U6_9BACT</name>
<gene>
    <name evidence="2" type="ORF">DQQ10_07660</name>
</gene>
<keyword evidence="1" id="KW-1133">Transmembrane helix</keyword>
<evidence type="ECO:0000256" key="1">
    <source>
        <dbReference type="SAM" id="Phobius"/>
    </source>
</evidence>
<keyword evidence="1" id="KW-0472">Membrane</keyword>
<dbReference type="EMBL" id="QMFY01000003">
    <property type="protein sequence ID" value="RAW01527.1"/>
    <property type="molecule type" value="Genomic_DNA"/>
</dbReference>
<feature type="transmembrane region" description="Helical" evidence="1">
    <location>
        <begin position="53"/>
        <end position="73"/>
    </location>
</feature>
<feature type="transmembrane region" description="Helical" evidence="1">
    <location>
        <begin position="12"/>
        <end position="33"/>
    </location>
</feature>
<evidence type="ECO:0000313" key="3">
    <source>
        <dbReference type="Proteomes" id="UP000251889"/>
    </source>
</evidence>
<proteinExistence type="predicted"/>
<organism evidence="2 3">
    <name type="scientific">Pseudochryseolinea flava</name>
    <dbReference type="NCBI Taxonomy" id="2059302"/>
    <lineage>
        <taxon>Bacteria</taxon>
        <taxon>Pseudomonadati</taxon>
        <taxon>Bacteroidota</taxon>
        <taxon>Cytophagia</taxon>
        <taxon>Cytophagales</taxon>
        <taxon>Fulvivirgaceae</taxon>
        <taxon>Pseudochryseolinea</taxon>
    </lineage>
</organism>
<protein>
    <submittedName>
        <fullName evidence="2">Uncharacterized protein</fullName>
    </submittedName>
</protein>
<keyword evidence="1" id="KW-0812">Transmembrane</keyword>
<dbReference type="Proteomes" id="UP000251889">
    <property type="component" value="Unassembled WGS sequence"/>
</dbReference>
<accession>A0A364Y3U6</accession>
<reference evidence="2 3" key="1">
    <citation type="submission" date="2018-06" db="EMBL/GenBank/DDBJ databases">
        <title>Chryseolinea flavus sp. nov., a member of the phylum Bacteroidetes isolated from soil.</title>
        <authorList>
            <person name="Li Y."/>
            <person name="Wang J."/>
        </authorList>
    </citation>
    <scope>NUCLEOTIDE SEQUENCE [LARGE SCALE GENOMIC DNA]</scope>
    <source>
        <strain evidence="2 3">SDU1-6</strain>
    </source>
</reference>
<sequence>MVLKIVYPIRLFSLSCFPGFFFNWPITVALLWFDPIQLKSEGHDSIYSFINSHLALGNLFWRPLIFAVAYTLISPVLRNLINILHAVVDKHGDKRVLKISEDTHVPFNRFIQLKNESTALRRELNDVFDREKSLQNEKQLLVEEIKSLKDDFHSVQVANNELLTFQKEVNRNEIISGNWVITSDDQQYNVHIINNQVHFLDKYARNRLDQLSITHFFFDSRYKRMWFLMLPSNQEEKNSSNDKSLSEFSGLFCDLKFQGPNMLVGMVNNRQSTQWVKVVG</sequence>
<comment type="caution">
    <text evidence="2">The sequence shown here is derived from an EMBL/GenBank/DDBJ whole genome shotgun (WGS) entry which is preliminary data.</text>
</comment>
<evidence type="ECO:0000313" key="2">
    <source>
        <dbReference type="EMBL" id="RAW01527.1"/>
    </source>
</evidence>